<dbReference type="AlphaFoldDB" id="A0A0A2C3W6"/>
<proteinExistence type="predicted"/>
<protein>
    <submittedName>
        <fullName evidence="2">Protein family PM-24</fullName>
    </submittedName>
</protein>
<dbReference type="Proteomes" id="UP000030392">
    <property type="component" value="Unassembled WGS sequence"/>
</dbReference>
<evidence type="ECO:0000313" key="2">
    <source>
        <dbReference type="EMBL" id="KGG21013.1"/>
    </source>
</evidence>
<feature type="region of interest" description="Disordered" evidence="1">
    <location>
        <begin position="61"/>
        <end position="85"/>
    </location>
</feature>
<dbReference type="InterPro" id="IPR022196">
    <property type="entry name" value="DUF3721"/>
</dbReference>
<dbReference type="EMBL" id="JNAX01000010">
    <property type="protein sequence ID" value="KGG21013.1"/>
    <property type="molecule type" value="Genomic_DNA"/>
</dbReference>
<dbReference type="PROSITE" id="PS51257">
    <property type="entry name" value="PROKAR_LIPOPROTEIN"/>
    <property type="match status" value="1"/>
</dbReference>
<name>A0A0A2C3W6_PROMR</name>
<sequence length="85" mass="9605">MNKFKPFLSTIILSISFSLIGCSDNSQTKGTPSLFETKIEAEKAAKDFNCTGAHKMGDKWMPCKSHSAHEDKEHNKSNNEHHHHH</sequence>
<accession>A0A0A2C3W6</accession>
<dbReference type="RefSeq" id="WP_036905630.1">
    <property type="nucleotide sequence ID" value="NZ_CP138967.1"/>
</dbReference>
<reference evidence="3" key="1">
    <citation type="journal article" date="2014" name="Sci. Data">
        <title>Genomes of diverse isolates of the marine cyanobacterium Prochlorococcus.</title>
        <authorList>
            <person name="Biller S."/>
            <person name="Berube P."/>
            <person name="Thompson J."/>
            <person name="Kelly L."/>
            <person name="Roggensack S."/>
            <person name="Awad L."/>
            <person name="Roache-Johnson K."/>
            <person name="Ding H."/>
            <person name="Giovannoni S.J."/>
            <person name="Moore L.R."/>
            <person name="Chisholm S.W."/>
        </authorList>
    </citation>
    <scope>NUCLEOTIDE SEQUENCE [LARGE SCALE GENOMIC DNA]</scope>
    <source>
        <strain evidence="3">PAC1</strain>
    </source>
</reference>
<evidence type="ECO:0000256" key="1">
    <source>
        <dbReference type="SAM" id="MobiDB-lite"/>
    </source>
</evidence>
<organism evidence="2 3">
    <name type="scientific">Prochlorococcus marinus str. PAC1</name>
    <dbReference type="NCBI Taxonomy" id="59924"/>
    <lineage>
        <taxon>Bacteria</taxon>
        <taxon>Bacillati</taxon>
        <taxon>Cyanobacteriota</taxon>
        <taxon>Cyanophyceae</taxon>
        <taxon>Synechococcales</taxon>
        <taxon>Prochlorococcaceae</taxon>
        <taxon>Prochlorococcus</taxon>
    </lineage>
</organism>
<gene>
    <name evidence="2" type="ORF">EV03_0953</name>
</gene>
<dbReference type="Pfam" id="PF12518">
    <property type="entry name" value="DUF3721"/>
    <property type="match status" value="1"/>
</dbReference>
<comment type="caution">
    <text evidence="2">The sequence shown here is derived from an EMBL/GenBank/DDBJ whole genome shotgun (WGS) entry which is preliminary data.</text>
</comment>
<evidence type="ECO:0000313" key="3">
    <source>
        <dbReference type="Proteomes" id="UP000030392"/>
    </source>
</evidence>
<feature type="compositionally biased region" description="Basic and acidic residues" evidence="1">
    <location>
        <begin position="67"/>
        <end position="85"/>
    </location>
</feature>